<comment type="caution">
    <text evidence="3">The sequence shown here is derived from an EMBL/GenBank/DDBJ whole genome shotgun (WGS) entry which is preliminary data.</text>
</comment>
<dbReference type="InterPro" id="IPR004883">
    <property type="entry name" value="LOB"/>
</dbReference>
<organism evidence="3 4">
    <name type="scientific">Lithocarpus litseifolius</name>
    <dbReference type="NCBI Taxonomy" id="425828"/>
    <lineage>
        <taxon>Eukaryota</taxon>
        <taxon>Viridiplantae</taxon>
        <taxon>Streptophyta</taxon>
        <taxon>Embryophyta</taxon>
        <taxon>Tracheophyta</taxon>
        <taxon>Spermatophyta</taxon>
        <taxon>Magnoliopsida</taxon>
        <taxon>eudicotyledons</taxon>
        <taxon>Gunneridae</taxon>
        <taxon>Pentapetalae</taxon>
        <taxon>rosids</taxon>
        <taxon>fabids</taxon>
        <taxon>Fagales</taxon>
        <taxon>Fagaceae</taxon>
        <taxon>Lithocarpus</taxon>
    </lineage>
</organism>
<comment type="similarity">
    <text evidence="1">Belongs to the LOB domain-containing protein family.</text>
</comment>
<accession>A0AAW2C8U7</accession>
<keyword evidence="4" id="KW-1185">Reference proteome</keyword>
<name>A0AAW2C8U7_9ROSI</name>
<evidence type="ECO:0000256" key="1">
    <source>
        <dbReference type="ARBA" id="ARBA00005474"/>
    </source>
</evidence>
<gene>
    <name evidence="3" type="ORF">SO802_027655</name>
</gene>
<feature type="domain" description="LOB" evidence="2">
    <location>
        <begin position="1"/>
        <end position="83"/>
    </location>
</feature>
<dbReference type="EMBL" id="JAZDWU010000009">
    <property type="protein sequence ID" value="KAK9992670.1"/>
    <property type="molecule type" value="Genomic_DNA"/>
</dbReference>
<evidence type="ECO:0000313" key="3">
    <source>
        <dbReference type="EMBL" id="KAK9992670.1"/>
    </source>
</evidence>
<dbReference type="AlphaFoldDB" id="A0AAW2C8U7"/>
<evidence type="ECO:0000259" key="2">
    <source>
        <dbReference type="PROSITE" id="PS50891"/>
    </source>
</evidence>
<evidence type="ECO:0000313" key="4">
    <source>
        <dbReference type="Proteomes" id="UP001459277"/>
    </source>
</evidence>
<reference evidence="3 4" key="1">
    <citation type="submission" date="2024-01" db="EMBL/GenBank/DDBJ databases">
        <title>A telomere-to-telomere, gap-free genome of sweet tea (Lithocarpus litseifolius).</title>
        <authorList>
            <person name="Zhou J."/>
        </authorList>
    </citation>
    <scope>NUCLEOTIDE SEQUENCE [LARGE SCALE GENOMIC DNA]</scope>
    <source>
        <strain evidence="3">Zhou-2022a</strain>
        <tissue evidence="3">Leaf</tissue>
    </source>
</reference>
<sequence>MRKLFPTSSSDYRKIVNHYGEFYTKEFLKRIPEQRKAACVTSLIFDANARALDEVNKALGYIRRLSEGISKILAKYQLIIQRHAQGFLLLDGLEGEAHQQQ</sequence>
<proteinExistence type="inferred from homology"/>
<dbReference type="Pfam" id="PF03195">
    <property type="entry name" value="LOB"/>
    <property type="match status" value="1"/>
</dbReference>
<protein>
    <recommendedName>
        <fullName evidence="2">LOB domain-containing protein</fullName>
    </recommendedName>
</protein>
<dbReference type="PROSITE" id="PS50891">
    <property type="entry name" value="LOB"/>
    <property type="match status" value="1"/>
</dbReference>
<dbReference type="Proteomes" id="UP001459277">
    <property type="component" value="Unassembled WGS sequence"/>
</dbReference>